<protein>
    <submittedName>
        <fullName evidence="3">Uncharacterized protein</fullName>
    </submittedName>
</protein>
<name>A0ABX5XM10_9BACT</name>
<keyword evidence="2" id="KW-0732">Signal</keyword>
<evidence type="ECO:0000313" key="4">
    <source>
        <dbReference type="Proteomes" id="UP000318081"/>
    </source>
</evidence>
<proteinExistence type="predicted"/>
<evidence type="ECO:0000313" key="3">
    <source>
        <dbReference type="EMBL" id="QDV82939.1"/>
    </source>
</evidence>
<sequence length="147" mass="16278">MKGSKPLIGVALLALLAVCVAGQLSAQTGPSETGDSKAAKSADEVPRAALLTERGRQLAEELRMLKRSRDSMGSKHPTLPLVNKKIAAIQEQLEAWEPAVGEPPENPFHPNREPKPKMNEYDLRQIVIRLTKRVELLEKRVAELERK</sequence>
<evidence type="ECO:0000256" key="2">
    <source>
        <dbReference type="SAM" id="SignalP"/>
    </source>
</evidence>
<feature type="chain" id="PRO_5046444275" evidence="2">
    <location>
        <begin position="27"/>
        <end position="147"/>
    </location>
</feature>
<reference evidence="3 4" key="1">
    <citation type="submission" date="2019-02" db="EMBL/GenBank/DDBJ databases">
        <title>Deep-cultivation of Planctomycetes and their phenomic and genomic characterization uncovers novel biology.</title>
        <authorList>
            <person name="Wiegand S."/>
            <person name="Jogler M."/>
            <person name="Boedeker C."/>
            <person name="Pinto D."/>
            <person name="Vollmers J."/>
            <person name="Rivas-Marin E."/>
            <person name="Kohn T."/>
            <person name="Peeters S.H."/>
            <person name="Heuer A."/>
            <person name="Rast P."/>
            <person name="Oberbeckmann S."/>
            <person name="Bunk B."/>
            <person name="Jeske O."/>
            <person name="Meyerdierks A."/>
            <person name="Storesund J.E."/>
            <person name="Kallscheuer N."/>
            <person name="Luecker S."/>
            <person name="Lage O.M."/>
            <person name="Pohl T."/>
            <person name="Merkel B.J."/>
            <person name="Hornburger P."/>
            <person name="Mueller R.-W."/>
            <person name="Bruemmer F."/>
            <person name="Labrenz M."/>
            <person name="Spormann A.M."/>
            <person name="Op den Camp H."/>
            <person name="Overmann J."/>
            <person name="Amann R."/>
            <person name="Jetten M.S.M."/>
            <person name="Mascher T."/>
            <person name="Medema M.H."/>
            <person name="Devos D.P."/>
            <person name="Kaster A.-K."/>
            <person name="Ovreas L."/>
            <person name="Rohde M."/>
            <person name="Galperin M.Y."/>
            <person name="Jogler C."/>
        </authorList>
    </citation>
    <scope>NUCLEOTIDE SEQUENCE [LARGE SCALE GENOMIC DNA]</scope>
    <source>
        <strain evidence="3 4">TBK1r</strain>
    </source>
</reference>
<feature type="compositionally biased region" description="Basic and acidic residues" evidence="1">
    <location>
        <begin position="34"/>
        <end position="46"/>
    </location>
</feature>
<feature type="region of interest" description="Disordered" evidence="1">
    <location>
        <begin position="98"/>
        <end position="118"/>
    </location>
</feature>
<evidence type="ECO:0000256" key="1">
    <source>
        <dbReference type="SAM" id="MobiDB-lite"/>
    </source>
</evidence>
<dbReference type="RefSeq" id="WP_145209087.1">
    <property type="nucleotide sequence ID" value="NZ_CP036432.1"/>
</dbReference>
<accession>A0ABX5XM10</accession>
<dbReference type="EMBL" id="CP036432">
    <property type="protein sequence ID" value="QDV82939.1"/>
    <property type="molecule type" value="Genomic_DNA"/>
</dbReference>
<gene>
    <name evidence="3" type="ORF">TBK1r_18710</name>
</gene>
<organism evidence="3 4">
    <name type="scientific">Stieleria magnilauensis</name>
    <dbReference type="NCBI Taxonomy" id="2527963"/>
    <lineage>
        <taxon>Bacteria</taxon>
        <taxon>Pseudomonadati</taxon>
        <taxon>Planctomycetota</taxon>
        <taxon>Planctomycetia</taxon>
        <taxon>Pirellulales</taxon>
        <taxon>Pirellulaceae</taxon>
        <taxon>Stieleria</taxon>
    </lineage>
</organism>
<feature type="region of interest" description="Disordered" evidence="1">
    <location>
        <begin position="26"/>
        <end position="47"/>
    </location>
</feature>
<feature type="signal peptide" evidence="2">
    <location>
        <begin position="1"/>
        <end position="26"/>
    </location>
</feature>
<dbReference type="Proteomes" id="UP000318081">
    <property type="component" value="Chromosome"/>
</dbReference>
<keyword evidence="4" id="KW-1185">Reference proteome</keyword>